<comment type="caution">
    <text evidence="2">The sequence shown here is derived from an EMBL/GenBank/DDBJ whole genome shotgun (WGS) entry which is preliminary data.</text>
</comment>
<sequence length="243" mass="26485">MSHSWGSRIPSLEIEVDQAQARTVGISSGDIDRSLKGVITGCPLSDYREGDRIIPIVLRCAGDERASLRRLQSLSVYSGDASAGVVSLSQIARVTLGSGYYKVDRENLVRSITVQGRNRFMTAEDMLLRVKAQLKELEEALPPGHWIEFDGVVVESAEGKAALQANLPLCLGLVFILLVGQFNSFPRLFVILATIPLVIVGVALGLVTMRADVGFMVLLGIYSLAGIIINNAIVLIDRRRPRR</sequence>
<name>A0ABW5EHC7_9GAMM</name>
<dbReference type="PANTHER" id="PTHR32063">
    <property type="match status" value="1"/>
</dbReference>
<keyword evidence="1" id="KW-0812">Transmembrane</keyword>
<protein>
    <submittedName>
        <fullName evidence="2">Efflux RND transporter permease subunit</fullName>
    </submittedName>
</protein>
<feature type="transmembrane region" description="Helical" evidence="1">
    <location>
        <begin position="161"/>
        <end position="179"/>
    </location>
</feature>
<dbReference type="EMBL" id="JBHUJD010000021">
    <property type="protein sequence ID" value="MFD2311675.1"/>
    <property type="molecule type" value="Genomic_DNA"/>
</dbReference>
<dbReference type="Pfam" id="PF00873">
    <property type="entry name" value="ACR_tran"/>
    <property type="match status" value="1"/>
</dbReference>
<evidence type="ECO:0000313" key="3">
    <source>
        <dbReference type="Proteomes" id="UP001597425"/>
    </source>
</evidence>
<dbReference type="Gene3D" id="3.30.2090.10">
    <property type="entry name" value="Multidrug efflux transporter AcrB TolC docking domain, DN and DC subdomains"/>
    <property type="match status" value="1"/>
</dbReference>
<keyword evidence="1" id="KW-0472">Membrane</keyword>
<accession>A0ABW5EHC7</accession>
<organism evidence="2 3">
    <name type="scientific">Microbulbifer halophilus</name>
    <dbReference type="NCBI Taxonomy" id="453963"/>
    <lineage>
        <taxon>Bacteria</taxon>
        <taxon>Pseudomonadati</taxon>
        <taxon>Pseudomonadota</taxon>
        <taxon>Gammaproteobacteria</taxon>
        <taxon>Cellvibrionales</taxon>
        <taxon>Microbulbiferaceae</taxon>
        <taxon>Microbulbifer</taxon>
    </lineage>
</organism>
<gene>
    <name evidence="2" type="ORF">ACFSKX_14705</name>
</gene>
<evidence type="ECO:0000313" key="2">
    <source>
        <dbReference type="EMBL" id="MFD2311675.1"/>
    </source>
</evidence>
<dbReference type="InterPro" id="IPR027463">
    <property type="entry name" value="AcrB_DN_DC_subdom"/>
</dbReference>
<dbReference type="PANTHER" id="PTHR32063:SF18">
    <property type="entry name" value="CATION EFFLUX SYSTEM PROTEIN"/>
    <property type="match status" value="1"/>
</dbReference>
<feature type="transmembrane region" description="Helical" evidence="1">
    <location>
        <begin position="188"/>
        <end position="207"/>
    </location>
</feature>
<evidence type="ECO:0000256" key="1">
    <source>
        <dbReference type="SAM" id="Phobius"/>
    </source>
</evidence>
<dbReference type="RefSeq" id="WP_377558788.1">
    <property type="nucleotide sequence ID" value="NZ_JAPIVK010000010.1"/>
</dbReference>
<dbReference type="Proteomes" id="UP001597425">
    <property type="component" value="Unassembled WGS sequence"/>
</dbReference>
<reference evidence="3" key="1">
    <citation type="journal article" date="2019" name="Int. J. Syst. Evol. Microbiol.">
        <title>The Global Catalogue of Microorganisms (GCM) 10K type strain sequencing project: providing services to taxonomists for standard genome sequencing and annotation.</title>
        <authorList>
            <consortium name="The Broad Institute Genomics Platform"/>
            <consortium name="The Broad Institute Genome Sequencing Center for Infectious Disease"/>
            <person name="Wu L."/>
            <person name="Ma J."/>
        </authorList>
    </citation>
    <scope>NUCLEOTIDE SEQUENCE [LARGE SCALE GENOMIC DNA]</scope>
    <source>
        <strain evidence="3">KCTC 12848</strain>
    </source>
</reference>
<dbReference type="InterPro" id="IPR001036">
    <property type="entry name" value="Acrflvin-R"/>
</dbReference>
<dbReference type="SUPFAM" id="SSF82866">
    <property type="entry name" value="Multidrug efflux transporter AcrB transmembrane domain"/>
    <property type="match status" value="1"/>
</dbReference>
<dbReference type="Gene3D" id="1.20.1640.10">
    <property type="entry name" value="Multidrug efflux transporter AcrB transmembrane domain"/>
    <property type="match status" value="1"/>
</dbReference>
<dbReference type="SUPFAM" id="SSF82714">
    <property type="entry name" value="Multidrug efflux transporter AcrB TolC docking domain, DN and DC subdomains"/>
    <property type="match status" value="1"/>
</dbReference>
<dbReference type="Gene3D" id="3.30.70.1440">
    <property type="entry name" value="Multidrug efflux transporter AcrB pore domain"/>
    <property type="match status" value="1"/>
</dbReference>
<keyword evidence="1" id="KW-1133">Transmembrane helix</keyword>
<feature type="transmembrane region" description="Helical" evidence="1">
    <location>
        <begin position="213"/>
        <end position="236"/>
    </location>
</feature>
<proteinExistence type="predicted"/>
<keyword evidence="3" id="KW-1185">Reference proteome</keyword>